<evidence type="ECO:0000313" key="3">
    <source>
        <dbReference type="Proteomes" id="UP001054857"/>
    </source>
</evidence>
<dbReference type="Proteomes" id="UP001054857">
    <property type="component" value="Unassembled WGS sequence"/>
</dbReference>
<feature type="region of interest" description="Disordered" evidence="1">
    <location>
        <begin position="71"/>
        <end position="92"/>
    </location>
</feature>
<feature type="non-terminal residue" evidence="2">
    <location>
        <position position="1"/>
    </location>
</feature>
<evidence type="ECO:0000313" key="2">
    <source>
        <dbReference type="EMBL" id="GFR40232.1"/>
    </source>
</evidence>
<protein>
    <submittedName>
        <fullName evidence="2">Uncharacterized protein</fullName>
    </submittedName>
</protein>
<keyword evidence="3" id="KW-1185">Reference proteome</keyword>
<sequence length="229" mass="22757">MLDHMENSSSPRNDDVSEDLDLLDMLNKDDGIHSQLLLARLQARNPRNTVSASSAGPYCGNASSHQVFPGCSSLPVSPGRNQSSNGRSSGAAGLRGSVSLQVCHPQQHAGSILDRPHGNHNEVALRAIVRALQAKLEAVQPTGGGGAGVGAGSPRGRRAAAAAAAAAGPAGITQAGCASPRLARAGSAGRALPGCGCRPRTRPGACCSRCARIAASAAAAPAAAAAAAP</sequence>
<reference evidence="2 3" key="1">
    <citation type="journal article" date="2021" name="Sci. Rep.">
        <title>Genome sequencing of the multicellular alga Astrephomene provides insights into convergent evolution of germ-soma differentiation.</title>
        <authorList>
            <person name="Yamashita S."/>
            <person name="Yamamoto K."/>
            <person name="Matsuzaki R."/>
            <person name="Suzuki S."/>
            <person name="Yamaguchi H."/>
            <person name="Hirooka S."/>
            <person name="Minakuchi Y."/>
            <person name="Miyagishima S."/>
            <person name="Kawachi M."/>
            <person name="Toyoda A."/>
            <person name="Nozaki H."/>
        </authorList>
    </citation>
    <scope>NUCLEOTIDE SEQUENCE [LARGE SCALE GENOMIC DNA]</scope>
    <source>
        <strain evidence="2 3">NIES-4017</strain>
    </source>
</reference>
<accession>A0AAD3DGB4</accession>
<proteinExistence type="predicted"/>
<feature type="compositionally biased region" description="Low complexity" evidence="1">
    <location>
        <begin position="77"/>
        <end position="92"/>
    </location>
</feature>
<name>A0AAD3DGB4_9CHLO</name>
<comment type="caution">
    <text evidence="2">The sequence shown here is derived from an EMBL/GenBank/DDBJ whole genome shotgun (WGS) entry which is preliminary data.</text>
</comment>
<dbReference type="AlphaFoldDB" id="A0AAD3DGB4"/>
<gene>
    <name evidence="2" type="ORF">Agub_g800</name>
</gene>
<organism evidence="2 3">
    <name type="scientific">Astrephomene gubernaculifera</name>
    <dbReference type="NCBI Taxonomy" id="47775"/>
    <lineage>
        <taxon>Eukaryota</taxon>
        <taxon>Viridiplantae</taxon>
        <taxon>Chlorophyta</taxon>
        <taxon>core chlorophytes</taxon>
        <taxon>Chlorophyceae</taxon>
        <taxon>CS clade</taxon>
        <taxon>Chlamydomonadales</taxon>
        <taxon>Astrephomenaceae</taxon>
        <taxon>Astrephomene</taxon>
    </lineage>
</organism>
<dbReference type="EMBL" id="BMAR01000001">
    <property type="protein sequence ID" value="GFR40232.1"/>
    <property type="molecule type" value="Genomic_DNA"/>
</dbReference>
<evidence type="ECO:0000256" key="1">
    <source>
        <dbReference type="SAM" id="MobiDB-lite"/>
    </source>
</evidence>